<organism evidence="2">
    <name type="scientific">Pyramimonas obovata</name>
    <dbReference type="NCBI Taxonomy" id="1411642"/>
    <lineage>
        <taxon>Eukaryota</taxon>
        <taxon>Viridiplantae</taxon>
        <taxon>Chlorophyta</taxon>
        <taxon>Pyramimonadophyceae</taxon>
        <taxon>Pyramimonadales</taxon>
        <taxon>Pyramimonadaceae</taxon>
        <taxon>Pyramimonas</taxon>
        <taxon>Pyramimonas incertae sedis</taxon>
    </lineage>
</organism>
<evidence type="ECO:0000313" key="2">
    <source>
        <dbReference type="EMBL" id="CAD8684686.1"/>
    </source>
</evidence>
<name>A0A7S0WU54_9CHLO</name>
<proteinExistence type="predicted"/>
<protein>
    <submittedName>
        <fullName evidence="2">Uncharacterized protein</fullName>
    </submittedName>
</protein>
<dbReference type="AlphaFoldDB" id="A0A7S0WU54"/>
<evidence type="ECO:0000256" key="1">
    <source>
        <dbReference type="SAM" id="MobiDB-lite"/>
    </source>
</evidence>
<reference evidence="2" key="1">
    <citation type="submission" date="2021-01" db="EMBL/GenBank/DDBJ databases">
        <authorList>
            <person name="Corre E."/>
            <person name="Pelletier E."/>
            <person name="Niang G."/>
            <person name="Scheremetjew M."/>
            <person name="Finn R."/>
            <person name="Kale V."/>
            <person name="Holt S."/>
            <person name="Cochrane G."/>
            <person name="Meng A."/>
            <person name="Brown T."/>
            <person name="Cohen L."/>
        </authorList>
    </citation>
    <scope>NUCLEOTIDE SEQUENCE</scope>
    <source>
        <strain evidence="2">CCMP722</strain>
    </source>
</reference>
<accession>A0A7S0WU54</accession>
<sequence>MSDAVKLGGTSDAGATKRKALSGAAGMGEGRPMAQSQAASAPQEHIHQHQQAPGGPRSKSATAMGGDDGRGYAGNIVRAQMNQAEAAGPQKVSFGPKCPDGRSIFEFPPVVEQAFERNWDFAKRVFSPSAIIEPLPLPLKTSISRTFSFFNPSRLFDANETRKALGLGSK</sequence>
<feature type="region of interest" description="Disordered" evidence="1">
    <location>
        <begin position="1"/>
        <end position="73"/>
    </location>
</feature>
<gene>
    <name evidence="2" type="ORF">POBO1169_LOCUS16931</name>
</gene>
<dbReference type="EMBL" id="HBFA01033693">
    <property type="protein sequence ID" value="CAD8684686.1"/>
    <property type="molecule type" value="Transcribed_RNA"/>
</dbReference>